<dbReference type="InterPro" id="IPR036388">
    <property type="entry name" value="WH-like_DNA-bd_sf"/>
</dbReference>
<organism evidence="2 3">
    <name type="scientific">Posidoniimonas polymericola</name>
    <dbReference type="NCBI Taxonomy" id="2528002"/>
    <lineage>
        <taxon>Bacteria</taxon>
        <taxon>Pseudomonadati</taxon>
        <taxon>Planctomycetota</taxon>
        <taxon>Planctomycetia</taxon>
        <taxon>Pirellulales</taxon>
        <taxon>Lacipirellulaceae</taxon>
        <taxon>Posidoniimonas</taxon>
    </lineage>
</organism>
<dbReference type="Proteomes" id="UP000318478">
    <property type="component" value="Unassembled WGS sequence"/>
</dbReference>
<feature type="region of interest" description="Disordered" evidence="1">
    <location>
        <begin position="176"/>
        <end position="245"/>
    </location>
</feature>
<name>A0A5C5YRW9_9BACT</name>
<evidence type="ECO:0000313" key="2">
    <source>
        <dbReference type="EMBL" id="TWT77649.1"/>
    </source>
</evidence>
<dbReference type="InterPro" id="IPR007432">
    <property type="entry name" value="DUF480"/>
</dbReference>
<dbReference type="AlphaFoldDB" id="A0A5C5YRW9"/>
<dbReference type="Gene3D" id="1.10.10.10">
    <property type="entry name" value="Winged helix-like DNA-binding domain superfamily/Winged helix DNA-binding domain"/>
    <property type="match status" value="2"/>
</dbReference>
<reference evidence="2 3" key="1">
    <citation type="submission" date="2019-02" db="EMBL/GenBank/DDBJ databases">
        <title>Deep-cultivation of Planctomycetes and their phenomic and genomic characterization uncovers novel biology.</title>
        <authorList>
            <person name="Wiegand S."/>
            <person name="Jogler M."/>
            <person name="Boedeker C."/>
            <person name="Pinto D."/>
            <person name="Vollmers J."/>
            <person name="Rivas-Marin E."/>
            <person name="Kohn T."/>
            <person name="Peeters S.H."/>
            <person name="Heuer A."/>
            <person name="Rast P."/>
            <person name="Oberbeckmann S."/>
            <person name="Bunk B."/>
            <person name="Jeske O."/>
            <person name="Meyerdierks A."/>
            <person name="Storesund J.E."/>
            <person name="Kallscheuer N."/>
            <person name="Luecker S."/>
            <person name="Lage O.M."/>
            <person name="Pohl T."/>
            <person name="Merkel B.J."/>
            <person name="Hornburger P."/>
            <person name="Mueller R.-W."/>
            <person name="Bruemmer F."/>
            <person name="Labrenz M."/>
            <person name="Spormann A.M."/>
            <person name="Op Den Camp H."/>
            <person name="Overmann J."/>
            <person name="Amann R."/>
            <person name="Jetten M.S.M."/>
            <person name="Mascher T."/>
            <person name="Medema M.H."/>
            <person name="Devos D.P."/>
            <person name="Kaster A.-K."/>
            <person name="Ovreas L."/>
            <person name="Rohde M."/>
            <person name="Galperin M.Y."/>
            <person name="Jogler C."/>
        </authorList>
    </citation>
    <scope>NUCLEOTIDE SEQUENCE [LARGE SCALE GENOMIC DNA]</scope>
    <source>
        <strain evidence="2 3">Pla123a</strain>
    </source>
</reference>
<dbReference type="EMBL" id="SJPO01000003">
    <property type="protein sequence ID" value="TWT77649.1"/>
    <property type="molecule type" value="Genomic_DNA"/>
</dbReference>
<evidence type="ECO:0000313" key="3">
    <source>
        <dbReference type="Proteomes" id="UP000318478"/>
    </source>
</evidence>
<evidence type="ECO:0000256" key="1">
    <source>
        <dbReference type="SAM" id="MobiDB-lite"/>
    </source>
</evidence>
<dbReference type="Pfam" id="PF04337">
    <property type="entry name" value="DUF480"/>
    <property type="match status" value="1"/>
</dbReference>
<dbReference type="PANTHER" id="PTHR38768:SF1">
    <property type="entry name" value="UPF0502 PROTEIN YCEH"/>
    <property type="match status" value="1"/>
</dbReference>
<keyword evidence="3" id="KW-1185">Reference proteome</keyword>
<dbReference type="RefSeq" id="WP_146585346.1">
    <property type="nucleotide sequence ID" value="NZ_SJPO01000003.1"/>
</dbReference>
<comment type="caution">
    <text evidence="2">The sequence shown here is derived from an EMBL/GenBank/DDBJ whole genome shotgun (WGS) entry which is preliminary data.</text>
</comment>
<evidence type="ECO:0008006" key="4">
    <source>
        <dbReference type="Google" id="ProtNLM"/>
    </source>
</evidence>
<accession>A0A5C5YRW9</accession>
<proteinExistence type="predicted"/>
<feature type="compositionally biased region" description="Pro residues" evidence="1">
    <location>
        <begin position="190"/>
        <end position="207"/>
    </location>
</feature>
<dbReference type="InterPro" id="IPR036390">
    <property type="entry name" value="WH_DNA-bd_sf"/>
</dbReference>
<dbReference type="PANTHER" id="PTHR38768">
    <property type="entry name" value="UPF0502 PROTEIN YCEH"/>
    <property type="match status" value="1"/>
</dbReference>
<protein>
    <recommendedName>
        <fullName evidence="4">DUF480 domain-containing protein</fullName>
    </recommendedName>
</protein>
<dbReference type="SUPFAM" id="SSF46785">
    <property type="entry name" value="Winged helix' DNA-binding domain"/>
    <property type="match status" value="2"/>
</dbReference>
<dbReference type="OrthoDB" id="9784785at2"/>
<sequence length="280" mass="30888">MQAVDPTDGPKWQAIERNERRVLGVLVEKAKTTPAGYPLSLNSLRTGCNQKSNRFPAMELEEHHVEDAVEGLQKLGAVTRLQGDGRTEKFRHHAYEWFGVDKYELAVMTELLLRGAQTLGELRARASRMEAIKTQGDLQPIVDALVERGLIIYLTPPGRGAMVTHNLYQPQELEKVQREHGGGQVVAQPAPTPSPAPQAPANPPPTSARPNEAPSAAPEIMQPGFREDPPRPPAPSPSNGDWKAEVDKLRGELAELREEYKSEVAELRAELEDVLRQLTG</sequence>
<gene>
    <name evidence="2" type="ORF">Pla123a_14450</name>
</gene>